<feature type="transmembrane region" description="Helical" evidence="7">
    <location>
        <begin position="251"/>
        <end position="272"/>
    </location>
</feature>
<gene>
    <name evidence="9" type="ORF">GCM10009744_36440</name>
</gene>
<dbReference type="PROSITE" id="PS50850">
    <property type="entry name" value="MFS"/>
    <property type="match status" value="1"/>
</dbReference>
<evidence type="ECO:0000256" key="1">
    <source>
        <dbReference type="ARBA" id="ARBA00004651"/>
    </source>
</evidence>
<dbReference type="InterPro" id="IPR020846">
    <property type="entry name" value="MFS_dom"/>
</dbReference>
<dbReference type="Pfam" id="PF07690">
    <property type="entry name" value="MFS_1"/>
    <property type="match status" value="1"/>
</dbReference>
<dbReference type="PANTHER" id="PTHR42718">
    <property type="entry name" value="MAJOR FACILITATOR SUPERFAMILY MULTIDRUG TRANSPORTER MFSC"/>
    <property type="match status" value="1"/>
</dbReference>
<dbReference type="InterPro" id="IPR011701">
    <property type="entry name" value="MFS"/>
</dbReference>
<feature type="transmembrane region" description="Helical" evidence="7">
    <location>
        <begin position="461"/>
        <end position="481"/>
    </location>
</feature>
<feature type="transmembrane region" description="Helical" evidence="7">
    <location>
        <begin position="192"/>
        <end position="215"/>
    </location>
</feature>
<keyword evidence="2" id="KW-0813">Transport</keyword>
<dbReference type="RefSeq" id="WP_344112786.1">
    <property type="nucleotide sequence ID" value="NZ_BAAANE010000006.1"/>
</dbReference>
<feature type="transmembrane region" description="Helical" evidence="7">
    <location>
        <begin position="354"/>
        <end position="374"/>
    </location>
</feature>
<reference evidence="9 10" key="1">
    <citation type="journal article" date="2019" name="Int. J. Syst. Evol. Microbiol.">
        <title>The Global Catalogue of Microorganisms (GCM) 10K type strain sequencing project: providing services to taxonomists for standard genome sequencing and annotation.</title>
        <authorList>
            <consortium name="The Broad Institute Genomics Platform"/>
            <consortium name="The Broad Institute Genome Sequencing Center for Infectious Disease"/>
            <person name="Wu L."/>
            <person name="Ma J."/>
        </authorList>
    </citation>
    <scope>NUCLEOTIDE SEQUENCE [LARGE SCALE GENOMIC DNA]</scope>
    <source>
        <strain evidence="9 10">JCM 14306</strain>
    </source>
</reference>
<feature type="region of interest" description="Disordered" evidence="6">
    <location>
        <begin position="1"/>
        <end position="24"/>
    </location>
</feature>
<feature type="domain" description="Major facilitator superfamily (MFS) profile" evidence="8">
    <location>
        <begin position="33"/>
        <end position="483"/>
    </location>
</feature>
<feature type="transmembrane region" description="Helical" evidence="7">
    <location>
        <begin position="100"/>
        <end position="122"/>
    </location>
</feature>
<evidence type="ECO:0000259" key="8">
    <source>
        <dbReference type="PROSITE" id="PS50850"/>
    </source>
</evidence>
<feature type="transmembrane region" description="Helical" evidence="7">
    <location>
        <begin position="227"/>
        <end position="245"/>
    </location>
</feature>
<keyword evidence="3 7" id="KW-0812">Transmembrane</keyword>
<evidence type="ECO:0000256" key="2">
    <source>
        <dbReference type="ARBA" id="ARBA00022448"/>
    </source>
</evidence>
<dbReference type="SUPFAM" id="SSF103473">
    <property type="entry name" value="MFS general substrate transporter"/>
    <property type="match status" value="1"/>
</dbReference>
<dbReference type="Gene3D" id="1.20.1720.10">
    <property type="entry name" value="Multidrug resistance protein D"/>
    <property type="match status" value="1"/>
</dbReference>
<feature type="transmembrane region" description="Helical" evidence="7">
    <location>
        <begin position="76"/>
        <end position="93"/>
    </location>
</feature>
<dbReference type="EMBL" id="BAAANE010000006">
    <property type="protein sequence ID" value="GAA1642900.1"/>
    <property type="molecule type" value="Genomic_DNA"/>
</dbReference>
<organism evidence="9 10">
    <name type="scientific">Kribbella alba</name>
    <dbReference type="NCBI Taxonomy" id="190197"/>
    <lineage>
        <taxon>Bacteria</taxon>
        <taxon>Bacillati</taxon>
        <taxon>Actinomycetota</taxon>
        <taxon>Actinomycetes</taxon>
        <taxon>Propionibacteriales</taxon>
        <taxon>Kribbellaceae</taxon>
        <taxon>Kribbella</taxon>
    </lineage>
</organism>
<comment type="subcellular location">
    <subcellularLocation>
        <location evidence="1">Cell membrane</location>
        <topology evidence="1">Multi-pass membrane protein</topology>
    </subcellularLocation>
</comment>
<evidence type="ECO:0000256" key="4">
    <source>
        <dbReference type="ARBA" id="ARBA00022989"/>
    </source>
</evidence>
<keyword evidence="5 7" id="KW-0472">Membrane</keyword>
<feature type="transmembrane region" description="Helical" evidence="7">
    <location>
        <begin position="30"/>
        <end position="48"/>
    </location>
</feature>
<comment type="caution">
    <text evidence="9">The sequence shown here is derived from an EMBL/GenBank/DDBJ whole genome shotgun (WGS) entry which is preliminary data.</text>
</comment>
<dbReference type="Gene3D" id="1.20.1250.20">
    <property type="entry name" value="MFS general substrate transporter like domains"/>
    <property type="match status" value="1"/>
</dbReference>
<name>A0ABN2FFJ3_9ACTN</name>
<dbReference type="PANTHER" id="PTHR42718:SF9">
    <property type="entry name" value="MAJOR FACILITATOR SUPERFAMILY MULTIDRUG TRANSPORTER MFSC"/>
    <property type="match status" value="1"/>
</dbReference>
<proteinExistence type="predicted"/>
<protein>
    <submittedName>
        <fullName evidence="9">MFS transporter</fullName>
    </submittedName>
</protein>
<keyword evidence="4 7" id="KW-1133">Transmembrane helix</keyword>
<keyword evidence="10" id="KW-1185">Reference proteome</keyword>
<evidence type="ECO:0000256" key="5">
    <source>
        <dbReference type="ARBA" id="ARBA00023136"/>
    </source>
</evidence>
<evidence type="ECO:0000313" key="9">
    <source>
        <dbReference type="EMBL" id="GAA1642900.1"/>
    </source>
</evidence>
<dbReference type="Proteomes" id="UP001501319">
    <property type="component" value="Unassembled WGS sequence"/>
</dbReference>
<dbReference type="CDD" id="cd17321">
    <property type="entry name" value="MFS_MMR_MDR_like"/>
    <property type="match status" value="1"/>
</dbReference>
<accession>A0ABN2FFJ3</accession>
<evidence type="ECO:0000313" key="10">
    <source>
        <dbReference type="Proteomes" id="UP001501319"/>
    </source>
</evidence>
<evidence type="ECO:0000256" key="3">
    <source>
        <dbReference type="ARBA" id="ARBA00022692"/>
    </source>
</evidence>
<feature type="transmembrane region" description="Helical" evidence="7">
    <location>
        <begin position="164"/>
        <end position="186"/>
    </location>
</feature>
<feature type="transmembrane region" description="Helical" evidence="7">
    <location>
        <begin position="386"/>
        <end position="409"/>
    </location>
</feature>
<feature type="transmembrane region" description="Helical" evidence="7">
    <location>
        <begin position="430"/>
        <end position="449"/>
    </location>
</feature>
<dbReference type="InterPro" id="IPR036259">
    <property type="entry name" value="MFS_trans_sf"/>
</dbReference>
<feature type="transmembrane region" description="Helical" evidence="7">
    <location>
        <begin position="324"/>
        <end position="347"/>
    </location>
</feature>
<feature type="transmembrane region" description="Helical" evidence="7">
    <location>
        <begin position="128"/>
        <end position="152"/>
    </location>
</feature>
<evidence type="ECO:0000256" key="7">
    <source>
        <dbReference type="SAM" id="Phobius"/>
    </source>
</evidence>
<sequence length="487" mass="49175">MANASRAGRIAPAHSQRQGGQAGAPSKRTVALTITLAVLGVFVTYVPITAVSDSLTTIGASTGASTADLQWVSDSYILPMAAMILSAGVFGDLHGRRRVYLIGMALTVLGTVIAALAGTLSGMSALHLLWTGQAVTGAGAGLLLPTTLALIAHAVPDLRARARYVALWATGLVLGIAVGPLISGTILRYAGWGWVFVPNAGLALVAGVLAALRLAESKAPHGRSLDWPGQITATIAIAASIFGVIEGGQSGWSSAQAVIGLAVGAVAFAAFLRVEARSSSPLLNLSLFRSPAFSAAGFSALIALFALVGTIFLLSLFFGAGQHLSPLAIGVRLLFINGVTAVANPLVGRLLTRWPPVALLAVGLGLGSVAMFLLTGIQVDTSIGAAAWRLAILGVADAFMLSAVAVTAIHAVPHHLAGMAAAANTALRQYGAVLGPAVLGVILTSRIAGGASMSSALHTALKVNGALLVVAAIVCAMTVRLGRNTAN</sequence>
<evidence type="ECO:0000256" key="6">
    <source>
        <dbReference type="SAM" id="MobiDB-lite"/>
    </source>
</evidence>
<feature type="transmembrane region" description="Helical" evidence="7">
    <location>
        <begin position="293"/>
        <end position="318"/>
    </location>
</feature>